<dbReference type="EMBL" id="ML005192">
    <property type="protein sequence ID" value="RKP19625.1"/>
    <property type="molecule type" value="Genomic_DNA"/>
</dbReference>
<dbReference type="Proteomes" id="UP000281549">
    <property type="component" value="Unassembled WGS sequence"/>
</dbReference>
<reference evidence="1 3" key="1">
    <citation type="journal article" date="2013" name="Curr. Biol.">
        <title>Shared signatures of parasitism and phylogenomics unite Cryptomycota and microsporidia.</title>
        <authorList>
            <person name="James T.Y."/>
            <person name="Pelin A."/>
            <person name="Bonen L."/>
            <person name="Ahrendt S."/>
            <person name="Sain D."/>
            <person name="Corradi N."/>
            <person name="Stajich J.E."/>
        </authorList>
    </citation>
    <scope>NUCLEOTIDE SEQUENCE [LARGE SCALE GENOMIC DNA]</scope>
    <source>
        <strain evidence="1 3">CSF55</strain>
        <strain evidence="1 3">CSF55</strain>
    </source>
</reference>
<proteinExistence type="predicted"/>
<dbReference type="SUPFAM" id="SSF56112">
    <property type="entry name" value="Protein kinase-like (PK-like)"/>
    <property type="match status" value="1"/>
</dbReference>
<reference evidence="4" key="2">
    <citation type="journal article" date="2018" name="Nat. Microbiol.">
        <title>Leveraging single-cell genomics to expand the fungal tree of life.</title>
        <authorList>
            <person name="Ahrendt S.R."/>
            <person name="Quandt C.A."/>
            <person name="Ciobanu D."/>
            <person name="Clum A."/>
            <person name="Salamov A."/>
            <person name="Andreopoulos B."/>
            <person name="Cheng J.F."/>
            <person name="Woyke T."/>
            <person name="Pelin A."/>
            <person name="Henrissat B."/>
            <person name="Reynolds N.K."/>
            <person name="Benny G.L."/>
            <person name="Smith M.E."/>
            <person name="James T.Y."/>
            <person name="Grigoriev I.V."/>
        </authorList>
    </citation>
    <scope>NUCLEOTIDE SEQUENCE [LARGE SCALE GENOMIC DNA]</scope>
    <source>
        <strain evidence="4">CSF55</strain>
    </source>
</reference>
<protein>
    <recommendedName>
        <fullName evidence="5">Protein kinase domain-containing protein</fullName>
    </recommendedName>
</protein>
<gene>
    <name evidence="1" type="ORF">O9G_005604</name>
    <name evidence="2" type="ORF">ROZALSC1DRAFT_28800</name>
</gene>
<dbReference type="EMBL" id="KE560360">
    <property type="protein sequence ID" value="EPZ37059.1"/>
    <property type="molecule type" value="Genomic_DNA"/>
</dbReference>
<sequence>MSRYAFNAFHTGPLTRRHMENFLRNPMFVGLRMPDIGKTTPLESKLPSASANALALLKITLNYDPEQRSTCRQLMEHPYFTHDNFPEKFEQELHVAISSERDKDSAKLRRKKRASVTPKRITDHVKAIVLVKHVAHASYPVKLLLYHFKQPEREKEDTYAVSENSRYWENKQ</sequence>
<dbReference type="HOGENOM" id="CLU_1556137_0_0_1"/>
<dbReference type="AlphaFoldDB" id="A0A075B5B9"/>
<reference evidence="2" key="3">
    <citation type="submission" date="2018-08" db="EMBL/GenBank/DDBJ databases">
        <title>Leveraging single-cell genomics to expand the Fungal Tree of Life.</title>
        <authorList>
            <consortium name="DOE Joint Genome Institute"/>
            <person name="Ahrendt S.R."/>
            <person name="Quandt C.A."/>
            <person name="Ciobanu D."/>
            <person name="Clum A."/>
            <person name="Salamov A."/>
            <person name="Andreopoulos B."/>
            <person name="Cheng J.-F."/>
            <person name="Woyke T."/>
            <person name="Pelin A."/>
            <person name="Henrissat B."/>
            <person name="Reynolds N."/>
            <person name="Benny G.L."/>
            <person name="Smith M.E."/>
            <person name="James T.Y."/>
            <person name="Grigoriev I.V."/>
        </authorList>
    </citation>
    <scope>NUCLEOTIDE SEQUENCE</scope>
    <source>
        <strain evidence="2">CSF55</strain>
    </source>
</reference>
<dbReference type="InterPro" id="IPR011009">
    <property type="entry name" value="Kinase-like_dom_sf"/>
</dbReference>
<evidence type="ECO:0008006" key="5">
    <source>
        <dbReference type="Google" id="ProtNLM"/>
    </source>
</evidence>
<dbReference type="OrthoDB" id="272141at2759"/>
<keyword evidence="3" id="KW-1185">Reference proteome</keyword>
<dbReference type="Proteomes" id="UP000030755">
    <property type="component" value="Unassembled WGS sequence"/>
</dbReference>
<evidence type="ECO:0000313" key="3">
    <source>
        <dbReference type="Proteomes" id="UP000030755"/>
    </source>
</evidence>
<evidence type="ECO:0000313" key="4">
    <source>
        <dbReference type="Proteomes" id="UP000281549"/>
    </source>
</evidence>
<accession>A0A075B5B9</accession>
<dbReference type="Gene3D" id="1.10.510.10">
    <property type="entry name" value="Transferase(Phosphotransferase) domain 1"/>
    <property type="match status" value="1"/>
</dbReference>
<evidence type="ECO:0000313" key="2">
    <source>
        <dbReference type="EMBL" id="RKP19625.1"/>
    </source>
</evidence>
<organism evidence="1 3">
    <name type="scientific">Rozella allomycis (strain CSF55)</name>
    <dbReference type="NCBI Taxonomy" id="988480"/>
    <lineage>
        <taxon>Eukaryota</taxon>
        <taxon>Fungi</taxon>
        <taxon>Fungi incertae sedis</taxon>
        <taxon>Cryptomycota</taxon>
        <taxon>Cryptomycota incertae sedis</taxon>
        <taxon>Rozella</taxon>
    </lineage>
</organism>
<evidence type="ECO:0000313" key="1">
    <source>
        <dbReference type="EMBL" id="EPZ37059.1"/>
    </source>
</evidence>
<name>A0A075B5B9_ROZAC</name>